<dbReference type="Pfam" id="PF14661">
    <property type="entry name" value="HAUS6_N"/>
    <property type="match status" value="1"/>
</dbReference>
<protein>
    <recommendedName>
        <fullName evidence="2">HAUS augmin-like complex subunit 6 N-terminal domain-containing protein</fullName>
    </recommendedName>
</protein>
<gene>
    <name evidence="3" type="ORF">WJX73_007497</name>
</gene>
<sequence length="627" mass="67578">MDSHKLLMDVLSGMGFADGGSVDRYGEEMLAKQPNTKGLEVLLHFLFQKYKGVKQAHKELQQLWPVEPETRRDFKEVMLNFVLQLDSVPRDLKLEAGKLFSRAAGKRLVELLNHIAWEVVMHERRLLTASTSGSCLQAFVPDVMEDQETGSMQSIFDRQIEANGAMQAEAESQVARLKGEWLQVSQVVNDSLASWQQREQDAVARTAQALQRHRGALDAAKRTPSKTVQVSRTPTRGRRLSRGRSSDAGMRDAAPNALSVGPDPEAVLRCDELWQQLHAHAWSLKGVMALLEDWQTGRPHPRPINGAALLERLSAGPGTNPSQQLDIIALFQGWRQQIEGVSSALAGVQGGSETPGRCRLLHEDHVAARQDALHRLRSQLQAVQGLSQDLQSCLPQLEAERDELRRHVNARSQATTTVQIAGQGSSIASGAVWALEGNALPDSAPGVTAAVRSMLSSPCEDICSSILQGYPGHAEATASELSERLKRAQASASPIKSQGVNDLAEDDLPEDSRIKAGIVASPTGVNLAGWDATGEICSVYSALDPRRLSYSAMTASKPAAFTATPALPVSPAPSEASLPATAKPAETSQLRAIRLAAGGNTALLKGQSLLVAELKARILKAQGQSVS</sequence>
<evidence type="ECO:0000256" key="1">
    <source>
        <dbReference type="SAM" id="MobiDB-lite"/>
    </source>
</evidence>
<evidence type="ECO:0000259" key="2">
    <source>
        <dbReference type="Pfam" id="PF14661"/>
    </source>
</evidence>
<evidence type="ECO:0000313" key="4">
    <source>
        <dbReference type="Proteomes" id="UP001465755"/>
    </source>
</evidence>
<proteinExistence type="predicted"/>
<name>A0AAW1PJL1_9CHLO</name>
<keyword evidence="4" id="KW-1185">Reference proteome</keyword>
<accession>A0AAW1PJL1</accession>
<dbReference type="EMBL" id="JALJOQ010000026">
    <property type="protein sequence ID" value="KAK9808197.1"/>
    <property type="molecule type" value="Genomic_DNA"/>
</dbReference>
<feature type="domain" description="HAUS augmin-like complex subunit 6 N-terminal" evidence="2">
    <location>
        <begin position="31"/>
        <end position="208"/>
    </location>
</feature>
<dbReference type="AlphaFoldDB" id="A0AAW1PJL1"/>
<dbReference type="InterPro" id="IPR028163">
    <property type="entry name" value="HAUS_6_N"/>
</dbReference>
<feature type="region of interest" description="Disordered" evidence="1">
    <location>
        <begin position="214"/>
        <end position="259"/>
    </location>
</feature>
<evidence type="ECO:0000313" key="3">
    <source>
        <dbReference type="EMBL" id="KAK9808197.1"/>
    </source>
</evidence>
<organism evidence="3 4">
    <name type="scientific">Symbiochloris irregularis</name>
    <dbReference type="NCBI Taxonomy" id="706552"/>
    <lineage>
        <taxon>Eukaryota</taxon>
        <taxon>Viridiplantae</taxon>
        <taxon>Chlorophyta</taxon>
        <taxon>core chlorophytes</taxon>
        <taxon>Trebouxiophyceae</taxon>
        <taxon>Trebouxiales</taxon>
        <taxon>Trebouxiaceae</taxon>
        <taxon>Symbiochloris</taxon>
    </lineage>
</organism>
<dbReference type="Proteomes" id="UP001465755">
    <property type="component" value="Unassembled WGS sequence"/>
</dbReference>
<reference evidence="3 4" key="1">
    <citation type="journal article" date="2024" name="Nat. Commun.">
        <title>Phylogenomics reveals the evolutionary origins of lichenization in chlorophyte algae.</title>
        <authorList>
            <person name="Puginier C."/>
            <person name="Libourel C."/>
            <person name="Otte J."/>
            <person name="Skaloud P."/>
            <person name="Haon M."/>
            <person name="Grisel S."/>
            <person name="Petersen M."/>
            <person name="Berrin J.G."/>
            <person name="Delaux P.M."/>
            <person name="Dal Grande F."/>
            <person name="Keller J."/>
        </authorList>
    </citation>
    <scope>NUCLEOTIDE SEQUENCE [LARGE SCALE GENOMIC DNA]</scope>
    <source>
        <strain evidence="3 4">SAG 2036</strain>
    </source>
</reference>
<comment type="caution">
    <text evidence="3">The sequence shown here is derived from an EMBL/GenBank/DDBJ whole genome shotgun (WGS) entry which is preliminary data.</text>
</comment>